<keyword evidence="2" id="KW-0238">DNA-binding</keyword>
<dbReference type="PROSITE" id="PS51063">
    <property type="entry name" value="HTH_CRP_2"/>
    <property type="match status" value="1"/>
</dbReference>
<proteinExistence type="predicted"/>
<keyword evidence="3" id="KW-0804">Transcription</keyword>
<dbReference type="InterPro" id="IPR036388">
    <property type="entry name" value="WH-like_DNA-bd_sf"/>
</dbReference>
<dbReference type="Pfam" id="PF13545">
    <property type="entry name" value="HTH_Crp_2"/>
    <property type="match status" value="1"/>
</dbReference>
<evidence type="ECO:0000313" key="5">
    <source>
        <dbReference type="EMBL" id="GJD53653.1"/>
    </source>
</evidence>
<dbReference type="InterPro" id="IPR018490">
    <property type="entry name" value="cNMP-bd_dom_sf"/>
</dbReference>
<reference evidence="5" key="1">
    <citation type="journal article" date="2021" name="Front. Microbiol.">
        <title>Comprehensive Comparative Genomics and Phenotyping of Methylobacterium Species.</title>
        <authorList>
            <person name="Alessa O."/>
            <person name="Ogura Y."/>
            <person name="Fujitani Y."/>
            <person name="Takami H."/>
            <person name="Hayashi T."/>
            <person name="Sahin N."/>
            <person name="Tani A."/>
        </authorList>
    </citation>
    <scope>NUCLEOTIDE SEQUENCE</scope>
    <source>
        <strain evidence="5">KCTC 52305</strain>
    </source>
</reference>
<gene>
    <name evidence="5" type="ORF">OPKNFCMD_6430</name>
</gene>
<comment type="caution">
    <text evidence="5">The sequence shown here is derived from an EMBL/GenBank/DDBJ whole genome shotgun (WGS) entry which is preliminary data.</text>
</comment>
<feature type="domain" description="HTH crp-type" evidence="4">
    <location>
        <begin position="144"/>
        <end position="218"/>
    </location>
</feature>
<accession>A0ABQ4R7I6</accession>
<dbReference type="RefSeq" id="WP_238314293.1">
    <property type="nucleotide sequence ID" value="NZ_BPQH01000034.1"/>
</dbReference>
<evidence type="ECO:0000259" key="4">
    <source>
        <dbReference type="PROSITE" id="PS51063"/>
    </source>
</evidence>
<dbReference type="Gene3D" id="1.10.10.10">
    <property type="entry name" value="Winged helix-like DNA-binding domain superfamily/Winged helix DNA-binding domain"/>
    <property type="match status" value="1"/>
</dbReference>
<dbReference type="SUPFAM" id="SSF51206">
    <property type="entry name" value="cAMP-binding domain-like"/>
    <property type="match status" value="1"/>
</dbReference>
<evidence type="ECO:0000256" key="1">
    <source>
        <dbReference type="ARBA" id="ARBA00023015"/>
    </source>
</evidence>
<evidence type="ECO:0000256" key="3">
    <source>
        <dbReference type="ARBA" id="ARBA00023163"/>
    </source>
</evidence>
<protein>
    <recommendedName>
        <fullName evidence="4">HTH crp-type domain-containing protein</fullName>
    </recommendedName>
</protein>
<keyword evidence="1" id="KW-0805">Transcription regulation</keyword>
<reference evidence="5" key="2">
    <citation type="submission" date="2021-08" db="EMBL/GenBank/DDBJ databases">
        <authorList>
            <person name="Tani A."/>
            <person name="Ola A."/>
            <person name="Ogura Y."/>
            <person name="Katsura K."/>
            <person name="Hayashi T."/>
        </authorList>
    </citation>
    <scope>NUCLEOTIDE SEQUENCE</scope>
    <source>
        <strain evidence="5">KCTC 52305</strain>
    </source>
</reference>
<dbReference type="Proteomes" id="UP001055167">
    <property type="component" value="Unassembled WGS sequence"/>
</dbReference>
<evidence type="ECO:0000313" key="6">
    <source>
        <dbReference type="Proteomes" id="UP001055167"/>
    </source>
</evidence>
<dbReference type="InterPro" id="IPR014710">
    <property type="entry name" value="RmlC-like_jellyroll"/>
</dbReference>
<organism evidence="5 6">
    <name type="scientific">Methylobacterium crusticola</name>
    <dbReference type="NCBI Taxonomy" id="1697972"/>
    <lineage>
        <taxon>Bacteria</taxon>
        <taxon>Pseudomonadati</taxon>
        <taxon>Pseudomonadota</taxon>
        <taxon>Alphaproteobacteria</taxon>
        <taxon>Hyphomicrobiales</taxon>
        <taxon>Methylobacteriaceae</taxon>
        <taxon>Methylobacterium</taxon>
    </lineage>
</organism>
<dbReference type="Gene3D" id="2.60.120.10">
    <property type="entry name" value="Jelly Rolls"/>
    <property type="match status" value="1"/>
</dbReference>
<dbReference type="EMBL" id="BPQH01000034">
    <property type="protein sequence ID" value="GJD53653.1"/>
    <property type="molecule type" value="Genomic_DNA"/>
</dbReference>
<sequence>MVVNPLIRRLELAGPLSAVERDALGALTLKPRLVPARTDVWQNGTVETLPLIMTGIACRYRVRPEGQRRIVHFLLPGDLYDHYASSRFTSEWSLGALTPCGVVDIQRQALDALAGLHPGIARALWWVTFVELEIEREWLINDSRPADKRLAHFFCELLVRLQGVGLADGDSFELRLTQVDLADATAVSFVHMNRVLQSLRSSRLIVYDKGRLQIPDYARLCEFAEFDPAYMHLCDRPAGAQAPRP</sequence>
<dbReference type="InterPro" id="IPR036390">
    <property type="entry name" value="WH_DNA-bd_sf"/>
</dbReference>
<evidence type="ECO:0000256" key="2">
    <source>
        <dbReference type="ARBA" id="ARBA00023125"/>
    </source>
</evidence>
<keyword evidence="6" id="KW-1185">Reference proteome</keyword>
<name>A0ABQ4R7I6_9HYPH</name>
<dbReference type="SUPFAM" id="SSF46785">
    <property type="entry name" value="Winged helix' DNA-binding domain"/>
    <property type="match status" value="1"/>
</dbReference>
<dbReference type="InterPro" id="IPR012318">
    <property type="entry name" value="HTH_CRP"/>
</dbReference>